<dbReference type="Gene3D" id="3.90.226.10">
    <property type="entry name" value="2-enoyl-CoA Hydratase, Chain A, domain 1"/>
    <property type="match status" value="1"/>
</dbReference>
<dbReference type="InterPro" id="IPR012340">
    <property type="entry name" value="NA-bd_OB-fold"/>
</dbReference>
<feature type="chain" id="PRO_5039213985" evidence="6">
    <location>
        <begin position="26"/>
        <end position="429"/>
    </location>
</feature>
<dbReference type="RefSeq" id="WP_243096837.1">
    <property type="nucleotide sequence ID" value="NZ_MCIB01000001.1"/>
</dbReference>
<dbReference type="AlphaFoldDB" id="A0A419TB77"/>
<feature type="domain" description="NfeD1b N-terminal" evidence="9">
    <location>
        <begin position="31"/>
        <end position="210"/>
    </location>
</feature>
<keyword evidence="11" id="KW-1185">Reference proteome</keyword>
<organism evidence="10 11">
    <name type="scientific">Thermohalobacter berrensis</name>
    <dbReference type="NCBI Taxonomy" id="99594"/>
    <lineage>
        <taxon>Bacteria</taxon>
        <taxon>Bacillati</taxon>
        <taxon>Bacillota</taxon>
        <taxon>Tissierellia</taxon>
        <taxon>Tissierellales</taxon>
        <taxon>Thermohalobacteraceae</taxon>
        <taxon>Thermohalobacter</taxon>
    </lineage>
</organism>
<name>A0A419TB77_9FIRM</name>
<comment type="caution">
    <text evidence="10">The sequence shown here is derived from an EMBL/GenBank/DDBJ whole genome shotgun (WGS) entry which is preliminary data.</text>
</comment>
<comment type="subcellular location">
    <subcellularLocation>
        <location evidence="1">Membrane</location>
        <topology evidence="1">Multi-pass membrane protein</topology>
    </subcellularLocation>
</comment>
<dbReference type="Pfam" id="PF01957">
    <property type="entry name" value="NfeD"/>
    <property type="match status" value="1"/>
</dbReference>
<feature type="signal peptide" evidence="6">
    <location>
        <begin position="1"/>
        <end position="25"/>
    </location>
</feature>
<accession>A0A419TB77</accession>
<dbReference type="InterPro" id="IPR002810">
    <property type="entry name" value="NfeD-like_C"/>
</dbReference>
<dbReference type="SUPFAM" id="SSF141322">
    <property type="entry name" value="NfeD domain-like"/>
    <property type="match status" value="1"/>
</dbReference>
<protein>
    <submittedName>
        <fullName evidence="10">Nodulation efficiency protein D (NfeD)</fullName>
    </submittedName>
</protein>
<dbReference type="PANTHER" id="PTHR33507">
    <property type="entry name" value="INNER MEMBRANE PROTEIN YBBJ"/>
    <property type="match status" value="1"/>
</dbReference>
<keyword evidence="6" id="KW-0732">Signal</keyword>
<dbReference type="Gene3D" id="2.40.50.140">
    <property type="entry name" value="Nucleic acid-binding proteins"/>
    <property type="match status" value="1"/>
</dbReference>
<proteinExistence type="predicted"/>
<evidence type="ECO:0000259" key="8">
    <source>
        <dbReference type="Pfam" id="PF24961"/>
    </source>
</evidence>
<gene>
    <name evidence="10" type="ORF">BET03_02635</name>
</gene>
<keyword evidence="4 5" id="KW-0472">Membrane</keyword>
<evidence type="ECO:0000256" key="6">
    <source>
        <dbReference type="SAM" id="SignalP"/>
    </source>
</evidence>
<dbReference type="GO" id="GO:0005886">
    <property type="term" value="C:plasma membrane"/>
    <property type="evidence" value="ECO:0007669"/>
    <property type="project" value="TreeGrafter"/>
</dbReference>
<sequence>MKSNKTIISFLLVIFFIFSSFSVFAENSKDVYVIPIKGEINKATYQFIKKNVDMIIDKEPMAIVFEIDTYGGLVKSAEDIKNLIMNLEIPTIAFVNTKAESAGVLITIACDKIVMAEGATIGSAETIPNTEKILSWWVETLKATAQQRGRDPQLVAAMADKDIEIDDIVAKGKLLNLSYKRAEQLGFIDLVSNEYDNFLDKLNISYNNIIKIETNARVKLANMLTNPYISGILIFIGFIGLLIEVFTPGFGAGGTISFISFALFFGGSILAGNTGWGVLILFIAGLALLLIEAAIPGFGVPGIGGIALFVVSIVLASDNIEIGILSVGISIILTIVIAILLLKYGYKSPYLDRIILSSKQENKSGYVSIASRENYLNKEGIAITSLRPAGTIEIDGDRVDAVTEGGYIDKGSKVKVLKVEGPRVVVRKI</sequence>
<dbReference type="PANTHER" id="PTHR33507:SF3">
    <property type="entry name" value="INNER MEMBRANE PROTEIN YBBJ"/>
    <property type="match status" value="1"/>
</dbReference>
<evidence type="ECO:0000313" key="10">
    <source>
        <dbReference type="EMBL" id="RKD34736.1"/>
    </source>
</evidence>
<feature type="transmembrane region" description="Helical" evidence="5">
    <location>
        <begin position="298"/>
        <end position="316"/>
    </location>
</feature>
<reference evidence="10 11" key="1">
    <citation type="submission" date="2016-08" db="EMBL/GenBank/DDBJ databases">
        <title>Novel Firmicutes and Novel Genomes.</title>
        <authorList>
            <person name="Poppleton D.I."/>
            <person name="Gribaldo S."/>
        </authorList>
    </citation>
    <scope>NUCLEOTIDE SEQUENCE [LARGE SCALE GENOMIC DNA]</scope>
    <source>
        <strain evidence="10 11">CTT3</strain>
    </source>
</reference>
<evidence type="ECO:0000256" key="5">
    <source>
        <dbReference type="SAM" id="Phobius"/>
    </source>
</evidence>
<feature type="domain" description="NfeD integral membrane" evidence="8">
    <location>
        <begin position="229"/>
        <end position="343"/>
    </location>
</feature>
<keyword evidence="2 5" id="KW-0812">Transmembrane</keyword>
<feature type="domain" description="NfeD-like C-terminal" evidence="7">
    <location>
        <begin position="373"/>
        <end position="428"/>
    </location>
</feature>
<dbReference type="InterPro" id="IPR056738">
    <property type="entry name" value="NfeD1b_N"/>
</dbReference>
<evidence type="ECO:0000256" key="1">
    <source>
        <dbReference type="ARBA" id="ARBA00004141"/>
    </source>
</evidence>
<evidence type="ECO:0000256" key="3">
    <source>
        <dbReference type="ARBA" id="ARBA00022989"/>
    </source>
</evidence>
<dbReference type="Pfam" id="PF24961">
    <property type="entry name" value="NfeD_membrane"/>
    <property type="match status" value="1"/>
</dbReference>
<evidence type="ECO:0000313" key="11">
    <source>
        <dbReference type="Proteomes" id="UP000284177"/>
    </source>
</evidence>
<dbReference type="InterPro" id="IPR056739">
    <property type="entry name" value="NfeD_membrane"/>
</dbReference>
<keyword evidence="3 5" id="KW-1133">Transmembrane helix</keyword>
<evidence type="ECO:0000256" key="2">
    <source>
        <dbReference type="ARBA" id="ARBA00022692"/>
    </source>
</evidence>
<evidence type="ECO:0000259" key="9">
    <source>
        <dbReference type="Pfam" id="PF25145"/>
    </source>
</evidence>
<dbReference type="SUPFAM" id="SSF52096">
    <property type="entry name" value="ClpP/crotonase"/>
    <property type="match status" value="1"/>
</dbReference>
<feature type="transmembrane region" description="Helical" evidence="5">
    <location>
        <begin position="227"/>
        <end position="243"/>
    </location>
</feature>
<feature type="transmembrane region" description="Helical" evidence="5">
    <location>
        <begin position="322"/>
        <end position="342"/>
    </location>
</feature>
<evidence type="ECO:0000259" key="7">
    <source>
        <dbReference type="Pfam" id="PF01957"/>
    </source>
</evidence>
<dbReference type="Pfam" id="PF25145">
    <property type="entry name" value="NfeD1b_N"/>
    <property type="match status" value="1"/>
</dbReference>
<dbReference type="InterPro" id="IPR052165">
    <property type="entry name" value="Membrane_assoc_protease"/>
</dbReference>
<dbReference type="EMBL" id="MCIB01000001">
    <property type="protein sequence ID" value="RKD34736.1"/>
    <property type="molecule type" value="Genomic_DNA"/>
</dbReference>
<dbReference type="Proteomes" id="UP000284177">
    <property type="component" value="Unassembled WGS sequence"/>
</dbReference>
<dbReference type="CDD" id="cd07021">
    <property type="entry name" value="Clp_protease_NfeD_like"/>
    <property type="match status" value="1"/>
</dbReference>
<dbReference type="InterPro" id="IPR029045">
    <property type="entry name" value="ClpP/crotonase-like_dom_sf"/>
</dbReference>
<evidence type="ECO:0000256" key="4">
    <source>
        <dbReference type="ARBA" id="ARBA00023136"/>
    </source>
</evidence>